<protein>
    <submittedName>
        <fullName evidence="2">Uncharacterized protein</fullName>
    </submittedName>
</protein>
<gene>
    <name evidence="2" type="ORF">Trco_007371</name>
</gene>
<keyword evidence="3" id="KW-1185">Reference proteome</keyword>
<feature type="compositionally biased region" description="Low complexity" evidence="1">
    <location>
        <begin position="159"/>
        <end position="174"/>
    </location>
</feature>
<comment type="caution">
    <text evidence="2">The sequence shown here is derived from an EMBL/GenBank/DDBJ whole genome shotgun (WGS) entry which is preliminary data.</text>
</comment>
<dbReference type="AlphaFoldDB" id="A0A9P8QFP3"/>
<reference evidence="2" key="1">
    <citation type="submission" date="2021-08" db="EMBL/GenBank/DDBJ databases">
        <title>Chromosome-Level Trichoderma cornu-damae using Hi-C Data.</title>
        <authorList>
            <person name="Kim C.S."/>
        </authorList>
    </citation>
    <scope>NUCLEOTIDE SEQUENCE</scope>
    <source>
        <strain evidence="2">KA19-0412C</strain>
    </source>
</reference>
<evidence type="ECO:0000313" key="2">
    <source>
        <dbReference type="EMBL" id="KAH6603925.1"/>
    </source>
</evidence>
<dbReference type="EMBL" id="JAIWOZ010000006">
    <property type="protein sequence ID" value="KAH6603925.1"/>
    <property type="molecule type" value="Genomic_DNA"/>
</dbReference>
<feature type="region of interest" description="Disordered" evidence="1">
    <location>
        <begin position="116"/>
        <end position="138"/>
    </location>
</feature>
<dbReference type="OrthoDB" id="4121058at2759"/>
<organism evidence="2 3">
    <name type="scientific">Trichoderma cornu-damae</name>
    <dbReference type="NCBI Taxonomy" id="654480"/>
    <lineage>
        <taxon>Eukaryota</taxon>
        <taxon>Fungi</taxon>
        <taxon>Dikarya</taxon>
        <taxon>Ascomycota</taxon>
        <taxon>Pezizomycotina</taxon>
        <taxon>Sordariomycetes</taxon>
        <taxon>Hypocreomycetidae</taxon>
        <taxon>Hypocreales</taxon>
        <taxon>Hypocreaceae</taxon>
        <taxon>Trichoderma</taxon>
    </lineage>
</organism>
<sequence>MSRTTAPVSEGGFAFAHGIFLAEASNQNQHRRATQDELRAHFASGSDKDFTAHWFEAQLIHYGLRPSKVKSVARMRLFDALRGGTLSVPRHIADLEARLKKEWIKRDRQDKKAAKILESAEAPQAESSQKSATRKRKADVTVNVTVNANLSGITASTAPTTANAAKKPKIAAPSENSSSVPARRGPTSHTARRGGISSSSTRQEAAAARSSPAPVFRTKQTARRSRPFAPRGRIPSSQLQSGGYRDQADVFDEPPPPYRENSEEDVHHDGTANLAPLGLLNGRYDISCPFVESEWPLYGSDLSLVLTLAGSSLWARFDLGIIDGVMHFEERPRRSSFDRVPFHWRGREAEGPIFYDDENNEGWIRFLGDGRIEGWVEYQGIRFEGQRIPGQGTKSEIDARTLQNEWNEYTEDEYERLNQARW</sequence>
<dbReference type="Proteomes" id="UP000827724">
    <property type="component" value="Unassembled WGS sequence"/>
</dbReference>
<evidence type="ECO:0000313" key="3">
    <source>
        <dbReference type="Proteomes" id="UP000827724"/>
    </source>
</evidence>
<evidence type="ECO:0000256" key="1">
    <source>
        <dbReference type="SAM" id="MobiDB-lite"/>
    </source>
</evidence>
<feature type="region of interest" description="Disordered" evidence="1">
    <location>
        <begin position="159"/>
        <end position="268"/>
    </location>
</feature>
<accession>A0A9P8QFP3</accession>
<proteinExistence type="predicted"/>
<name>A0A9P8QFP3_9HYPO</name>